<evidence type="ECO:0000256" key="3">
    <source>
        <dbReference type="ARBA" id="ARBA00025609"/>
    </source>
</evidence>
<dbReference type="Pfam" id="PF21369">
    <property type="entry name" value="STL11_N"/>
    <property type="match status" value="1"/>
</dbReference>
<feature type="region of interest" description="Disordered" evidence="4">
    <location>
        <begin position="329"/>
        <end position="369"/>
    </location>
</feature>
<proteinExistence type="predicted"/>
<evidence type="ECO:0000256" key="4">
    <source>
        <dbReference type="SAM" id="MobiDB-lite"/>
    </source>
</evidence>
<evidence type="ECO:0000313" key="7">
    <source>
        <dbReference type="Proteomes" id="UP000644660"/>
    </source>
</evidence>
<evidence type="ECO:0000313" key="6">
    <source>
        <dbReference type="EMBL" id="CAB4255889.1"/>
    </source>
</evidence>
<evidence type="ECO:0000256" key="1">
    <source>
        <dbReference type="ARBA" id="ARBA00019060"/>
    </source>
</evidence>
<dbReference type="InterPro" id="IPR039171">
    <property type="entry name" value="Cwc2/Slt11"/>
</dbReference>
<name>A0A8H2VHR3_9SACH</name>
<dbReference type="Proteomes" id="UP000644660">
    <property type="component" value="Unassembled WGS sequence"/>
</dbReference>
<dbReference type="RefSeq" id="XP_041407733.1">
    <property type="nucleotide sequence ID" value="XM_041551799.1"/>
</dbReference>
<dbReference type="GO" id="GO:0017070">
    <property type="term" value="F:U6 snRNA binding"/>
    <property type="evidence" value="ECO:0007669"/>
    <property type="project" value="TreeGrafter"/>
</dbReference>
<sequence>MSTEEPIICNSCLADSGDTTDTQPQITINKVPNGIQCKICTLPSTLYHFRNPHSRTIQKTTICYKCAKQRNACQCCVLDMTWHVSLTVRDKLVSYLQNQDGQQLQGSMMTPEATNVMMKRYLALQKGKLGGAQITSDSKALDTLLSQGLEQSIATLEKDIQSSNKIKTGLDKDFEIDIKPVLAHLPLTRTLQGTHYMSFFLYNIDSSIPEWKIKDSVTSVVGTNTWCDRDSNSIIVNHRANAGGIKFANQSLADKFVRVLTTTPGNNYIIQETGLMRGVLMVDRFKIFVVPWESGFSTGSFGATKEQSLKLARSLRKLIVSESQVMPTVTSDVNNNDDTDRKRKTTKKINKKKKKDNKKGTKRVTSLQL</sequence>
<reference evidence="6 7" key="1">
    <citation type="submission" date="2020-05" db="EMBL/GenBank/DDBJ databases">
        <authorList>
            <person name="Casaregola S."/>
            <person name="Devillers H."/>
            <person name="Grondin C."/>
        </authorList>
    </citation>
    <scope>NUCLEOTIDE SEQUENCE [LARGE SCALE GENOMIC DNA]</scope>
    <source>
        <strain evidence="6 7">CLIB 1767</strain>
    </source>
</reference>
<gene>
    <name evidence="6" type="ORF">KABA2_07S06798</name>
</gene>
<organism evidence="6 7">
    <name type="scientific">Maudiozyma barnettii</name>
    <dbReference type="NCBI Taxonomy" id="61262"/>
    <lineage>
        <taxon>Eukaryota</taxon>
        <taxon>Fungi</taxon>
        <taxon>Dikarya</taxon>
        <taxon>Ascomycota</taxon>
        <taxon>Saccharomycotina</taxon>
        <taxon>Saccharomycetes</taxon>
        <taxon>Saccharomycetales</taxon>
        <taxon>Saccharomycetaceae</taxon>
        <taxon>Maudiozyma</taxon>
    </lineage>
</organism>
<dbReference type="GO" id="GO:0071007">
    <property type="term" value="C:U2-type catalytic step 2 spliceosome"/>
    <property type="evidence" value="ECO:0007669"/>
    <property type="project" value="TreeGrafter"/>
</dbReference>
<keyword evidence="7" id="KW-1185">Reference proteome</keyword>
<accession>A0A8H2VHR3</accession>
<dbReference type="EMBL" id="CAEFZW010000007">
    <property type="protein sequence ID" value="CAB4255889.1"/>
    <property type="molecule type" value="Genomic_DNA"/>
</dbReference>
<dbReference type="OrthoDB" id="10259600at2759"/>
<dbReference type="InterPro" id="IPR048995">
    <property type="entry name" value="STL11/RBM22-like_N"/>
</dbReference>
<protein>
    <recommendedName>
        <fullName evidence="1">Pre-mRNA-splicing factor SLT11</fullName>
    </recommendedName>
</protein>
<dbReference type="AlphaFoldDB" id="A0A8H2VHR3"/>
<dbReference type="GO" id="GO:0071006">
    <property type="term" value="C:U2-type catalytic step 1 spliceosome"/>
    <property type="evidence" value="ECO:0007669"/>
    <property type="project" value="TreeGrafter"/>
</dbReference>
<keyword evidence="2" id="KW-0694">RNA-binding</keyword>
<dbReference type="GO" id="GO:0036002">
    <property type="term" value="F:pre-mRNA binding"/>
    <property type="evidence" value="ECO:0007669"/>
    <property type="project" value="TreeGrafter"/>
</dbReference>
<comment type="function">
    <text evidence="3">Involved in pre-mRNA splicing. Facilitates the cooperative formation of U2/U6 helix II in association with stem II in the spliceosome. Binds to RNA.</text>
</comment>
<dbReference type="PANTHER" id="PTHR14089:SF6">
    <property type="entry name" value="PRE-MRNA-SPLICING FACTOR RBM22"/>
    <property type="match status" value="1"/>
</dbReference>
<feature type="domain" description="STL11/RBM22-like N-terminal" evidence="5">
    <location>
        <begin position="6"/>
        <end position="135"/>
    </location>
</feature>
<evidence type="ECO:0000256" key="2">
    <source>
        <dbReference type="ARBA" id="ARBA00022884"/>
    </source>
</evidence>
<comment type="caution">
    <text evidence="6">The sequence shown here is derived from an EMBL/GenBank/DDBJ whole genome shotgun (WGS) entry which is preliminary data.</text>
</comment>
<dbReference type="PANTHER" id="PTHR14089">
    <property type="entry name" value="PRE-MRNA-SPLICING FACTOR RBM22"/>
    <property type="match status" value="1"/>
</dbReference>
<evidence type="ECO:0000259" key="5">
    <source>
        <dbReference type="Pfam" id="PF21369"/>
    </source>
</evidence>
<dbReference type="GeneID" id="64858953"/>
<dbReference type="GO" id="GO:0000974">
    <property type="term" value="C:Prp19 complex"/>
    <property type="evidence" value="ECO:0007669"/>
    <property type="project" value="TreeGrafter"/>
</dbReference>
<feature type="compositionally biased region" description="Basic residues" evidence="4">
    <location>
        <begin position="342"/>
        <end position="362"/>
    </location>
</feature>